<dbReference type="PROSITE" id="PS00584">
    <property type="entry name" value="PFKB_KINASES_2"/>
    <property type="match status" value="1"/>
</dbReference>
<sequence>MFDAVGFGALNIDQLYNVDRIIGPEEETIIKGFRETCGGSAANTIIGLSRLGLKTAYIGKVATDREGIKLKKNLEKEKVNLELLTTTKKGRSGKVIGFVDEHGQRALYLDPGVNDTIKIDEIKISLVENSRLLHLTSFAGEGLHVQETLLERLSSTPLISLDPGNLYAKKGMKTLKGLIEAVNILLLNEMELKMMIGYRGSYKEAAKLLADEVDVIIVKRGPSGVYGIMDGLEVEVPALEVECVDTTGAGDAFNAGFLYAWLMGYDLKKSCYFGNYIASYCIQGYGATTMLPTREATRILK</sequence>
<organism evidence="6 7">
    <name type="scientific">Methanothermobacter tenebrarum</name>
    <dbReference type="NCBI Taxonomy" id="680118"/>
    <lineage>
        <taxon>Archaea</taxon>
        <taxon>Methanobacteriati</taxon>
        <taxon>Methanobacteriota</taxon>
        <taxon>Methanomada group</taxon>
        <taxon>Methanobacteria</taxon>
        <taxon>Methanobacteriales</taxon>
        <taxon>Methanobacteriaceae</taxon>
        <taxon>Methanothermobacter</taxon>
    </lineage>
</organism>
<dbReference type="SUPFAM" id="SSF53613">
    <property type="entry name" value="Ribokinase-like"/>
    <property type="match status" value="1"/>
</dbReference>
<evidence type="ECO:0000256" key="4">
    <source>
        <dbReference type="RuleBase" id="RU003704"/>
    </source>
</evidence>
<gene>
    <name evidence="6" type="ORF">MTTB_07400</name>
</gene>
<protein>
    <submittedName>
        <fullName evidence="6">Ribokinase</fullName>
    </submittedName>
</protein>
<proteinExistence type="inferred from homology"/>
<evidence type="ECO:0000313" key="7">
    <source>
        <dbReference type="Proteomes" id="UP000831817"/>
    </source>
</evidence>
<dbReference type="InterPro" id="IPR029056">
    <property type="entry name" value="Ribokinase-like"/>
</dbReference>
<evidence type="ECO:0000259" key="5">
    <source>
        <dbReference type="Pfam" id="PF00294"/>
    </source>
</evidence>
<feature type="domain" description="Carbohydrate kinase PfkB" evidence="5">
    <location>
        <begin position="4"/>
        <end position="294"/>
    </location>
</feature>
<evidence type="ECO:0000256" key="3">
    <source>
        <dbReference type="ARBA" id="ARBA00022777"/>
    </source>
</evidence>
<evidence type="ECO:0000256" key="2">
    <source>
        <dbReference type="ARBA" id="ARBA00022679"/>
    </source>
</evidence>
<dbReference type="PANTHER" id="PTHR10584">
    <property type="entry name" value="SUGAR KINASE"/>
    <property type="match status" value="1"/>
</dbReference>
<keyword evidence="7" id="KW-1185">Reference proteome</keyword>
<name>A0ABN6PAU4_9EURY</name>
<dbReference type="EMBL" id="AP025698">
    <property type="protein sequence ID" value="BDH79361.1"/>
    <property type="molecule type" value="Genomic_DNA"/>
</dbReference>
<dbReference type="PANTHER" id="PTHR10584:SF166">
    <property type="entry name" value="RIBOKINASE"/>
    <property type="match status" value="1"/>
</dbReference>
<dbReference type="Gene3D" id="3.40.1190.20">
    <property type="match status" value="1"/>
</dbReference>
<accession>A0ABN6PAU4</accession>
<dbReference type="PRINTS" id="PR00990">
    <property type="entry name" value="RIBOKINASE"/>
</dbReference>
<evidence type="ECO:0000313" key="6">
    <source>
        <dbReference type="EMBL" id="BDH79361.1"/>
    </source>
</evidence>
<dbReference type="InterPro" id="IPR002139">
    <property type="entry name" value="Ribo/fructo_kinase"/>
</dbReference>
<comment type="similarity">
    <text evidence="1 4">Belongs to the carbohydrate kinase PfkB family.</text>
</comment>
<reference evidence="6 7" key="1">
    <citation type="submission" date="2022-04" db="EMBL/GenBank/DDBJ databases">
        <title>Complete genome of Methanothermobacter tenebrarum strain RMAS.</title>
        <authorList>
            <person name="Nakamura K."/>
            <person name="Oshima K."/>
            <person name="Hattori M."/>
            <person name="Kamagata Y."/>
            <person name="Takamizawa K."/>
        </authorList>
    </citation>
    <scope>NUCLEOTIDE SEQUENCE [LARGE SCALE GENOMIC DNA]</scope>
    <source>
        <strain evidence="6 7">RMAS</strain>
    </source>
</reference>
<dbReference type="CDD" id="cd01942">
    <property type="entry name" value="ribokinase_group_A"/>
    <property type="match status" value="1"/>
</dbReference>
<evidence type="ECO:0000256" key="1">
    <source>
        <dbReference type="ARBA" id="ARBA00010688"/>
    </source>
</evidence>
<dbReference type="InterPro" id="IPR002173">
    <property type="entry name" value="Carboh/pur_kinase_PfkB_CS"/>
</dbReference>
<keyword evidence="3 4" id="KW-0418">Kinase</keyword>
<dbReference type="Proteomes" id="UP000831817">
    <property type="component" value="Chromosome"/>
</dbReference>
<dbReference type="Pfam" id="PF00294">
    <property type="entry name" value="PfkB"/>
    <property type="match status" value="1"/>
</dbReference>
<keyword evidence="2 4" id="KW-0808">Transferase</keyword>
<dbReference type="InterPro" id="IPR011611">
    <property type="entry name" value="PfkB_dom"/>
</dbReference>